<gene>
    <name evidence="1" type="ORF">PILCRDRAFT_815776</name>
</gene>
<evidence type="ECO:0000313" key="1">
    <source>
        <dbReference type="EMBL" id="KIM86534.1"/>
    </source>
</evidence>
<sequence>MASRMCLYPTPFAHLDLIQLRDAIASKLKDGPQNIDILHWTGRVSLELMRQSSLGIRQNIFSCTFLTRFDLGHSLDNLGDGPPSEYIIAVKNLMFVSNLPSNPATATNRLILL</sequence>
<dbReference type="OrthoDB" id="3042023at2759"/>
<keyword evidence="2" id="KW-1185">Reference proteome</keyword>
<dbReference type="InParanoid" id="A0A0C3G3P7"/>
<name>A0A0C3G3P7_PILCF</name>
<reference evidence="1 2" key="1">
    <citation type="submission" date="2014-04" db="EMBL/GenBank/DDBJ databases">
        <authorList>
            <consortium name="DOE Joint Genome Institute"/>
            <person name="Kuo A."/>
            <person name="Tarkka M."/>
            <person name="Buscot F."/>
            <person name="Kohler A."/>
            <person name="Nagy L.G."/>
            <person name="Floudas D."/>
            <person name="Copeland A."/>
            <person name="Barry K.W."/>
            <person name="Cichocki N."/>
            <person name="Veneault-Fourrey C."/>
            <person name="LaButti K."/>
            <person name="Lindquist E.A."/>
            <person name="Lipzen A."/>
            <person name="Lundell T."/>
            <person name="Morin E."/>
            <person name="Murat C."/>
            <person name="Sun H."/>
            <person name="Tunlid A."/>
            <person name="Henrissat B."/>
            <person name="Grigoriev I.V."/>
            <person name="Hibbett D.S."/>
            <person name="Martin F."/>
            <person name="Nordberg H.P."/>
            <person name="Cantor M.N."/>
            <person name="Hua S.X."/>
        </authorList>
    </citation>
    <scope>NUCLEOTIDE SEQUENCE [LARGE SCALE GENOMIC DNA]</scope>
    <source>
        <strain evidence="1 2">F 1598</strain>
    </source>
</reference>
<dbReference type="HOGENOM" id="CLU_2134454_0_0_1"/>
<proteinExistence type="predicted"/>
<dbReference type="AlphaFoldDB" id="A0A0C3G3P7"/>
<accession>A0A0C3G3P7</accession>
<dbReference type="Proteomes" id="UP000054166">
    <property type="component" value="Unassembled WGS sequence"/>
</dbReference>
<organism evidence="1 2">
    <name type="scientific">Piloderma croceum (strain F 1598)</name>
    <dbReference type="NCBI Taxonomy" id="765440"/>
    <lineage>
        <taxon>Eukaryota</taxon>
        <taxon>Fungi</taxon>
        <taxon>Dikarya</taxon>
        <taxon>Basidiomycota</taxon>
        <taxon>Agaricomycotina</taxon>
        <taxon>Agaricomycetes</taxon>
        <taxon>Agaricomycetidae</taxon>
        <taxon>Atheliales</taxon>
        <taxon>Atheliaceae</taxon>
        <taxon>Piloderma</taxon>
    </lineage>
</organism>
<protein>
    <submittedName>
        <fullName evidence="1">Uncharacterized protein</fullName>
    </submittedName>
</protein>
<reference evidence="2" key="2">
    <citation type="submission" date="2015-01" db="EMBL/GenBank/DDBJ databases">
        <title>Evolutionary Origins and Diversification of the Mycorrhizal Mutualists.</title>
        <authorList>
            <consortium name="DOE Joint Genome Institute"/>
            <consortium name="Mycorrhizal Genomics Consortium"/>
            <person name="Kohler A."/>
            <person name="Kuo A."/>
            <person name="Nagy L.G."/>
            <person name="Floudas D."/>
            <person name="Copeland A."/>
            <person name="Barry K.W."/>
            <person name="Cichocki N."/>
            <person name="Veneault-Fourrey C."/>
            <person name="LaButti K."/>
            <person name="Lindquist E.A."/>
            <person name="Lipzen A."/>
            <person name="Lundell T."/>
            <person name="Morin E."/>
            <person name="Murat C."/>
            <person name="Riley R."/>
            <person name="Ohm R."/>
            <person name="Sun H."/>
            <person name="Tunlid A."/>
            <person name="Henrissat B."/>
            <person name="Grigoriev I.V."/>
            <person name="Hibbett D.S."/>
            <person name="Martin F."/>
        </authorList>
    </citation>
    <scope>NUCLEOTIDE SEQUENCE [LARGE SCALE GENOMIC DNA]</scope>
    <source>
        <strain evidence="2">F 1598</strain>
    </source>
</reference>
<evidence type="ECO:0000313" key="2">
    <source>
        <dbReference type="Proteomes" id="UP000054166"/>
    </source>
</evidence>
<dbReference type="EMBL" id="KN832981">
    <property type="protein sequence ID" value="KIM86534.1"/>
    <property type="molecule type" value="Genomic_DNA"/>
</dbReference>